<dbReference type="Gene3D" id="2.160.10.10">
    <property type="entry name" value="Hexapeptide repeat proteins"/>
    <property type="match status" value="1"/>
</dbReference>
<protein>
    <recommendedName>
        <fullName evidence="5">Dynactin subunit 5</fullName>
    </recommendedName>
</protein>
<feature type="region of interest" description="Disordered" evidence="6">
    <location>
        <begin position="1"/>
        <end position="22"/>
    </location>
</feature>
<dbReference type="Pfam" id="PF21711">
    <property type="entry name" value="DCTN5"/>
    <property type="match status" value="1"/>
</dbReference>
<evidence type="ECO:0000313" key="8">
    <source>
        <dbReference type="Proteomes" id="UP000241890"/>
    </source>
</evidence>
<evidence type="ECO:0000256" key="1">
    <source>
        <dbReference type="ARBA" id="ARBA00004245"/>
    </source>
</evidence>
<name>A0A2R5G5L0_9STRA</name>
<accession>A0A2R5G5L0</accession>
<gene>
    <name evidence="7" type="ORF">FCC1311_024912</name>
</gene>
<evidence type="ECO:0000256" key="4">
    <source>
        <dbReference type="ARBA" id="ARBA00034706"/>
    </source>
</evidence>
<dbReference type="SUPFAM" id="SSF51161">
    <property type="entry name" value="Trimeric LpxA-like enzymes"/>
    <property type="match status" value="1"/>
</dbReference>
<keyword evidence="8" id="KW-1185">Reference proteome</keyword>
<dbReference type="EMBL" id="BEYU01000019">
    <property type="protein sequence ID" value="GBG26270.1"/>
    <property type="molecule type" value="Genomic_DNA"/>
</dbReference>
<evidence type="ECO:0000256" key="5">
    <source>
        <dbReference type="ARBA" id="ARBA00034865"/>
    </source>
</evidence>
<reference evidence="7 8" key="1">
    <citation type="submission" date="2017-12" db="EMBL/GenBank/DDBJ databases">
        <title>Sequencing, de novo assembly and annotation of complete genome of a new Thraustochytrid species, strain FCC1311.</title>
        <authorList>
            <person name="Sedici K."/>
            <person name="Godart F."/>
            <person name="Aiese Cigliano R."/>
            <person name="Sanseverino W."/>
            <person name="Barakat M."/>
            <person name="Ortet P."/>
            <person name="Marechal E."/>
            <person name="Cagnac O."/>
            <person name="Amato A."/>
        </authorList>
    </citation>
    <scope>NUCLEOTIDE SEQUENCE [LARGE SCALE GENOMIC DNA]</scope>
</reference>
<dbReference type="PANTHER" id="PTHR46126:SF1">
    <property type="entry name" value="DYNACTIN SUBUNIT 5"/>
    <property type="match status" value="1"/>
</dbReference>
<evidence type="ECO:0000256" key="3">
    <source>
        <dbReference type="ARBA" id="ARBA00023212"/>
    </source>
</evidence>
<dbReference type="InterPro" id="IPR011004">
    <property type="entry name" value="Trimer_LpxA-like_sf"/>
</dbReference>
<dbReference type="InParanoid" id="A0A2R5G5L0"/>
<comment type="similarity">
    <text evidence="4">Belongs to the dynactin subunits 5/6 family. Dynactin subunit 5 subfamily.</text>
</comment>
<evidence type="ECO:0000313" key="7">
    <source>
        <dbReference type="EMBL" id="GBG26270.1"/>
    </source>
</evidence>
<dbReference type="Proteomes" id="UP000241890">
    <property type="component" value="Unassembled WGS sequence"/>
</dbReference>
<comment type="subcellular location">
    <subcellularLocation>
        <location evidence="1">Cytoplasm</location>
        <location evidence="1">Cytoskeleton</location>
    </subcellularLocation>
</comment>
<dbReference type="PANTHER" id="PTHR46126">
    <property type="entry name" value="DYNACTIN SUBUNIT 5"/>
    <property type="match status" value="1"/>
</dbReference>
<proteinExistence type="inferred from homology"/>
<dbReference type="AlphaFoldDB" id="A0A2R5G5L0"/>
<organism evidence="7 8">
    <name type="scientific">Hondaea fermentalgiana</name>
    <dbReference type="NCBI Taxonomy" id="2315210"/>
    <lineage>
        <taxon>Eukaryota</taxon>
        <taxon>Sar</taxon>
        <taxon>Stramenopiles</taxon>
        <taxon>Bigyra</taxon>
        <taxon>Labyrinthulomycetes</taxon>
        <taxon>Thraustochytrida</taxon>
        <taxon>Thraustochytriidae</taxon>
        <taxon>Hondaea</taxon>
    </lineage>
</organism>
<dbReference type="InterPro" id="IPR047125">
    <property type="entry name" value="DCTN5"/>
</dbReference>
<sequence>MSSTSSSSSSARAGGASSGGPSEYFETATGNRICRKASLYGTQNIRIHGKSLVAENVTIRGDLANVKMGKHCCIRDSVVLRPSMKVVKE</sequence>
<keyword evidence="3" id="KW-0206">Cytoskeleton</keyword>
<comment type="caution">
    <text evidence="7">The sequence shown here is derived from an EMBL/GenBank/DDBJ whole genome shotgun (WGS) entry which is preliminary data.</text>
</comment>
<evidence type="ECO:0000256" key="2">
    <source>
        <dbReference type="ARBA" id="ARBA00022490"/>
    </source>
</evidence>
<evidence type="ECO:0000256" key="6">
    <source>
        <dbReference type="SAM" id="MobiDB-lite"/>
    </source>
</evidence>
<dbReference type="GO" id="GO:0005869">
    <property type="term" value="C:dynactin complex"/>
    <property type="evidence" value="ECO:0007669"/>
    <property type="project" value="TreeGrafter"/>
</dbReference>
<keyword evidence="2" id="KW-0963">Cytoplasm</keyword>
<dbReference type="OrthoDB" id="417208at2759"/>